<dbReference type="GO" id="GO:0032267">
    <property type="term" value="F:tRNA(Ile)-lysidine synthase activity"/>
    <property type="evidence" value="ECO:0007669"/>
    <property type="project" value="UniProtKB-EC"/>
</dbReference>
<name>A0ABU3N6T7_9SPHN</name>
<comment type="function">
    <text evidence="6">Ligates lysine onto the cytidine present at position 34 of the AUA codon-specific tRNA(Ile) that contains the anticodon CAU, in an ATP-dependent manner. Cytidine is converted to lysidine, thus changing the amino acid specificity of the tRNA from methionine to isoleucine.</text>
</comment>
<keyword evidence="3 6" id="KW-0547">Nucleotide-binding</keyword>
<evidence type="ECO:0000256" key="6">
    <source>
        <dbReference type="HAMAP-Rule" id="MF_01161"/>
    </source>
</evidence>
<feature type="region of interest" description="Disordered" evidence="7">
    <location>
        <begin position="26"/>
        <end position="67"/>
    </location>
</feature>
<comment type="subcellular location">
    <subcellularLocation>
        <location evidence="6">Cytoplasm</location>
    </subcellularLocation>
</comment>
<accession>A0ABU3N6T7</accession>
<proteinExistence type="inferred from homology"/>
<organism evidence="9">
    <name type="scientific">Sphingomonas psychrotolerans</name>
    <dbReference type="NCBI Taxonomy" id="1327635"/>
    <lineage>
        <taxon>Bacteria</taxon>
        <taxon>Pseudomonadati</taxon>
        <taxon>Pseudomonadota</taxon>
        <taxon>Alphaproteobacteria</taxon>
        <taxon>Sphingomonadales</taxon>
        <taxon>Sphingomonadaceae</taxon>
        <taxon>Sphingomonas</taxon>
    </lineage>
</organism>
<dbReference type="InterPro" id="IPR011063">
    <property type="entry name" value="TilS/TtcA_N"/>
</dbReference>
<feature type="compositionally biased region" description="Pro residues" evidence="7">
    <location>
        <begin position="55"/>
        <end position="67"/>
    </location>
</feature>
<evidence type="ECO:0000256" key="7">
    <source>
        <dbReference type="SAM" id="MobiDB-lite"/>
    </source>
</evidence>
<feature type="binding site" evidence="6">
    <location>
        <begin position="77"/>
        <end position="82"/>
    </location>
    <ligand>
        <name>ATP</name>
        <dbReference type="ChEBI" id="CHEBI:30616"/>
    </ligand>
</feature>
<keyword evidence="1 6" id="KW-0436">Ligase</keyword>
<comment type="similarity">
    <text evidence="6">Belongs to the tRNA(Ile)-lysidine synthase family.</text>
</comment>
<gene>
    <name evidence="6 9" type="primary">tilS</name>
    <name evidence="9" type="ORF">MZO42_15015</name>
</gene>
<evidence type="ECO:0000313" key="9">
    <source>
        <dbReference type="EMBL" id="MDT8760011.1"/>
    </source>
</evidence>
<keyword evidence="2 6" id="KW-0819">tRNA processing</keyword>
<comment type="domain">
    <text evidence="6">The N-terminal region contains the highly conserved SGGXDS motif, predicted to be a P-loop motif involved in ATP binding.</text>
</comment>
<evidence type="ECO:0000256" key="3">
    <source>
        <dbReference type="ARBA" id="ARBA00022741"/>
    </source>
</evidence>
<dbReference type="PANTHER" id="PTHR43033">
    <property type="entry name" value="TRNA(ILE)-LYSIDINE SYNTHASE-RELATED"/>
    <property type="match status" value="1"/>
</dbReference>
<dbReference type="SUPFAM" id="SSF52402">
    <property type="entry name" value="Adenine nucleotide alpha hydrolases-like"/>
    <property type="match status" value="1"/>
</dbReference>
<comment type="catalytic activity">
    <reaction evidence="5 6">
        <text>cytidine(34) in tRNA(Ile2) + L-lysine + ATP = lysidine(34) in tRNA(Ile2) + AMP + diphosphate + H(+)</text>
        <dbReference type="Rhea" id="RHEA:43744"/>
        <dbReference type="Rhea" id="RHEA-COMP:10625"/>
        <dbReference type="Rhea" id="RHEA-COMP:10670"/>
        <dbReference type="ChEBI" id="CHEBI:15378"/>
        <dbReference type="ChEBI" id="CHEBI:30616"/>
        <dbReference type="ChEBI" id="CHEBI:32551"/>
        <dbReference type="ChEBI" id="CHEBI:33019"/>
        <dbReference type="ChEBI" id="CHEBI:82748"/>
        <dbReference type="ChEBI" id="CHEBI:83665"/>
        <dbReference type="ChEBI" id="CHEBI:456215"/>
        <dbReference type="EC" id="6.3.4.19"/>
    </reaction>
</comment>
<dbReference type="CDD" id="cd01992">
    <property type="entry name" value="TilS_N"/>
    <property type="match status" value="1"/>
</dbReference>
<dbReference type="PANTHER" id="PTHR43033:SF5">
    <property type="entry name" value="TRNA(ILE)-LYSIDINE SYNTHETASE"/>
    <property type="match status" value="1"/>
</dbReference>
<evidence type="ECO:0000259" key="8">
    <source>
        <dbReference type="Pfam" id="PF01171"/>
    </source>
</evidence>
<evidence type="ECO:0000256" key="2">
    <source>
        <dbReference type="ARBA" id="ARBA00022694"/>
    </source>
</evidence>
<feature type="domain" description="tRNA(Ile)-lysidine/2-thiocytidine synthase N-terminal" evidence="8">
    <location>
        <begin position="72"/>
        <end position="244"/>
    </location>
</feature>
<dbReference type="EC" id="6.3.4.19" evidence="6"/>
<evidence type="ECO:0000256" key="4">
    <source>
        <dbReference type="ARBA" id="ARBA00022840"/>
    </source>
</evidence>
<dbReference type="Pfam" id="PF01171">
    <property type="entry name" value="ATP_bind_3"/>
    <property type="match status" value="1"/>
</dbReference>
<comment type="caution">
    <text evidence="9">The sequence shown here is derived from an EMBL/GenBank/DDBJ whole genome shotgun (WGS) entry which is preliminary data.</text>
</comment>
<dbReference type="InterPro" id="IPR012795">
    <property type="entry name" value="tRNA_Ile_lys_synt_N"/>
</dbReference>
<sequence>MLRKSANELTPPAELVARFRRDVEAIVRSSPGEGGGSRRPTEGYSPQATPRVATTPPPLRGSPPPPGEDFTLAVAVSGGPDSLALLLLATAAFGDSVIAVTVDHGLRPEAAEEAMFVAQLCDRLEVPHAILTGAMPAGNLQESARALRYALLAEWAKDRAPYVATAHQQDDLAETFLMRARRGAGVGGLAAMRSARPLGGATLIRPLLGWSRAELSVIVSAAGITPVEDPSNRDPRFDRARIRQLLADSPDLPVDRLALAARNLRHAEDALEWVAEREWGARSRAERGTLWFNPAGLPYELRRRLAVRAIDWVRAQKKEEQPFDKLRANGMGEDCTSPVRAEPVEAPSLSEAPPLRGTSLDRLLTTLESGGTGTIAGVKVSTKHAEWRFSAAPARRSH</sequence>
<reference evidence="9" key="1">
    <citation type="submission" date="2022-04" db="EMBL/GenBank/DDBJ databases">
        <title>Tomato heritable bacteria conferring resistance against bacterial wilt.</title>
        <authorList>
            <person name="Yin J."/>
        </authorList>
    </citation>
    <scope>NUCLEOTIDE SEQUENCE</scope>
    <source>
        <strain evidence="9">Cra20</strain>
    </source>
</reference>
<keyword evidence="4 6" id="KW-0067">ATP-binding</keyword>
<dbReference type="NCBIfam" id="TIGR02432">
    <property type="entry name" value="lysidine_TilS_N"/>
    <property type="match status" value="1"/>
</dbReference>
<dbReference type="InterPro" id="IPR014729">
    <property type="entry name" value="Rossmann-like_a/b/a_fold"/>
</dbReference>
<protein>
    <recommendedName>
        <fullName evidence="6">tRNA(Ile)-lysidine synthase</fullName>
        <ecNumber evidence="6">6.3.4.19</ecNumber>
    </recommendedName>
    <alternativeName>
        <fullName evidence="6">tRNA(Ile)-2-lysyl-cytidine synthase</fullName>
    </alternativeName>
    <alternativeName>
        <fullName evidence="6">tRNA(Ile)-lysidine synthetase</fullName>
    </alternativeName>
</protein>
<evidence type="ECO:0000256" key="5">
    <source>
        <dbReference type="ARBA" id="ARBA00048539"/>
    </source>
</evidence>
<dbReference type="HAMAP" id="MF_01161">
    <property type="entry name" value="tRNA_Ile_lys_synt"/>
    <property type="match status" value="1"/>
</dbReference>
<keyword evidence="6" id="KW-0963">Cytoplasm</keyword>
<dbReference type="EMBL" id="JALMLT010000004">
    <property type="protein sequence ID" value="MDT8760011.1"/>
    <property type="molecule type" value="Genomic_DNA"/>
</dbReference>
<dbReference type="Gene3D" id="3.40.50.620">
    <property type="entry name" value="HUPs"/>
    <property type="match status" value="1"/>
</dbReference>
<evidence type="ECO:0000256" key="1">
    <source>
        <dbReference type="ARBA" id="ARBA00022598"/>
    </source>
</evidence>
<dbReference type="InterPro" id="IPR012094">
    <property type="entry name" value="tRNA_Ile_lys_synt"/>
</dbReference>